<dbReference type="InterPro" id="IPR015422">
    <property type="entry name" value="PyrdxlP-dep_Trfase_small"/>
</dbReference>
<dbReference type="AlphaFoldDB" id="A0A2S8FSN1"/>
<feature type="domain" description="Aminotransferase class I/classII large" evidence="11">
    <location>
        <begin position="43"/>
        <end position="382"/>
    </location>
</feature>
<dbReference type="EC" id="2.3.1.47" evidence="10"/>
<evidence type="ECO:0000256" key="8">
    <source>
        <dbReference type="ARBA" id="ARBA00047715"/>
    </source>
</evidence>
<evidence type="ECO:0000256" key="1">
    <source>
        <dbReference type="ARBA" id="ARBA00001933"/>
    </source>
</evidence>
<dbReference type="InterPro" id="IPR004723">
    <property type="entry name" value="AONS_Archaea/Proteobacteria"/>
</dbReference>
<evidence type="ECO:0000256" key="3">
    <source>
        <dbReference type="ARBA" id="ARBA00010008"/>
    </source>
</evidence>
<comment type="cofactor">
    <cofactor evidence="1 9 10">
        <name>pyridoxal 5'-phosphate</name>
        <dbReference type="ChEBI" id="CHEBI:597326"/>
    </cofactor>
</comment>
<comment type="subunit">
    <text evidence="4 10">Homodimer.</text>
</comment>
<name>A0A2S8FSN1_9BACT</name>
<dbReference type="InterPro" id="IPR001917">
    <property type="entry name" value="Aminotrans_II_pyridoxalP_BS"/>
</dbReference>
<dbReference type="UniPathway" id="UPA00078"/>
<dbReference type="InterPro" id="IPR004839">
    <property type="entry name" value="Aminotransferase_I/II_large"/>
</dbReference>
<dbReference type="Proteomes" id="UP000239388">
    <property type="component" value="Unassembled WGS sequence"/>
</dbReference>
<evidence type="ECO:0000256" key="6">
    <source>
        <dbReference type="ARBA" id="ARBA00022756"/>
    </source>
</evidence>
<reference evidence="12 13" key="1">
    <citation type="submission" date="2018-02" db="EMBL/GenBank/DDBJ databases">
        <title>Comparative genomes isolates from brazilian mangrove.</title>
        <authorList>
            <person name="Araujo J.E."/>
            <person name="Taketani R.G."/>
            <person name="Silva M.C.P."/>
            <person name="Loureco M.V."/>
            <person name="Andreote F.D."/>
        </authorList>
    </citation>
    <scope>NUCLEOTIDE SEQUENCE [LARGE SCALE GENOMIC DNA]</scope>
    <source>
        <strain evidence="12 13">NAP PRIS-MGV</strain>
    </source>
</reference>
<dbReference type="EMBL" id="PUIB01000016">
    <property type="protein sequence ID" value="PQO35185.1"/>
    <property type="molecule type" value="Genomic_DNA"/>
</dbReference>
<feature type="modified residue" description="N6-(pyridoxal phosphate)lysine" evidence="9">
    <location>
        <position position="241"/>
    </location>
</feature>
<evidence type="ECO:0000256" key="4">
    <source>
        <dbReference type="ARBA" id="ARBA00011738"/>
    </source>
</evidence>
<proteinExistence type="inferred from homology"/>
<evidence type="ECO:0000259" key="11">
    <source>
        <dbReference type="Pfam" id="PF00155"/>
    </source>
</evidence>
<keyword evidence="5 10" id="KW-0808">Transferase</keyword>
<organism evidence="12 13">
    <name type="scientific">Blastopirellula marina</name>
    <dbReference type="NCBI Taxonomy" id="124"/>
    <lineage>
        <taxon>Bacteria</taxon>
        <taxon>Pseudomonadati</taxon>
        <taxon>Planctomycetota</taxon>
        <taxon>Planctomycetia</taxon>
        <taxon>Pirellulales</taxon>
        <taxon>Pirellulaceae</taxon>
        <taxon>Blastopirellula</taxon>
    </lineage>
</organism>
<accession>A0A2S8FSN1</accession>
<sequence length="391" mass="42091">MNRRPLAWLDEELQTLDQLELRRHLRTHQGPQTAELSVDGRALINFGGNDYLGLAADPRVAAAASAAIKQEGWGSGASPLVTGHGASHAALEAALAKLEGTEAALLFSSGFAANVGTITALAGKGDVIFSDAKNHASIIDGVRLCGARPQIYQHLDVDHLEKLIAQASAFRRRFIATDTLFSMDGDFAPLVELCDLAERYDATVIVDEAHATGVFGQQGRGLCEHLGVEDRVDVRIGTLSKALGGHGGFVVGSQALIDWLLNRARSYVFSTAAPMAASAAMIAALQIVHDEPERRRTLLERAANLRSTLRSQGWQVGGESQIIPILLGQPEPTMQASHRLREQGLFVPGIRPPSVPSGESLLRISLSYAHTEEHLARLIAALDELRRQPLR</sequence>
<evidence type="ECO:0000256" key="9">
    <source>
        <dbReference type="PIRSR" id="PIRSR604723-51"/>
    </source>
</evidence>
<evidence type="ECO:0000256" key="2">
    <source>
        <dbReference type="ARBA" id="ARBA00004746"/>
    </source>
</evidence>
<comment type="pathway">
    <text evidence="2 10">Cofactor biosynthesis; biotin biosynthesis.</text>
</comment>
<dbReference type="PANTHER" id="PTHR13693">
    <property type="entry name" value="CLASS II AMINOTRANSFERASE/8-AMINO-7-OXONONANOATE SYNTHASE"/>
    <property type="match status" value="1"/>
</dbReference>
<dbReference type="Pfam" id="PF00155">
    <property type="entry name" value="Aminotran_1_2"/>
    <property type="match status" value="1"/>
</dbReference>
<dbReference type="GO" id="GO:0008710">
    <property type="term" value="F:8-amino-7-oxononanoate synthase activity"/>
    <property type="evidence" value="ECO:0007669"/>
    <property type="project" value="UniProtKB-UniRule"/>
</dbReference>
<dbReference type="SUPFAM" id="SSF53383">
    <property type="entry name" value="PLP-dependent transferases"/>
    <property type="match status" value="1"/>
</dbReference>
<evidence type="ECO:0000256" key="7">
    <source>
        <dbReference type="ARBA" id="ARBA00022898"/>
    </source>
</evidence>
<dbReference type="Gene3D" id="3.90.1150.10">
    <property type="entry name" value="Aspartate Aminotransferase, domain 1"/>
    <property type="match status" value="1"/>
</dbReference>
<dbReference type="PANTHER" id="PTHR13693:SF100">
    <property type="entry name" value="8-AMINO-7-OXONONANOATE SYNTHASE"/>
    <property type="match status" value="1"/>
</dbReference>
<dbReference type="GO" id="GO:0030170">
    <property type="term" value="F:pyridoxal phosphate binding"/>
    <property type="evidence" value="ECO:0007669"/>
    <property type="project" value="InterPro"/>
</dbReference>
<comment type="similarity">
    <text evidence="3 10">Belongs to the class-II pyridoxal-phosphate-dependent aminotransferase family. BioF subfamily.</text>
</comment>
<dbReference type="NCBIfam" id="TIGR00858">
    <property type="entry name" value="bioF"/>
    <property type="match status" value="1"/>
</dbReference>
<dbReference type="GO" id="GO:0009102">
    <property type="term" value="P:biotin biosynthetic process"/>
    <property type="evidence" value="ECO:0007669"/>
    <property type="project" value="UniProtKB-UniRule"/>
</dbReference>
<dbReference type="OrthoDB" id="9807157at2"/>
<dbReference type="InterPro" id="IPR050087">
    <property type="entry name" value="AON_synthase_class-II"/>
</dbReference>
<dbReference type="CDD" id="cd06454">
    <property type="entry name" value="KBL_like"/>
    <property type="match status" value="1"/>
</dbReference>
<gene>
    <name evidence="12" type="primary">bioF</name>
    <name evidence="12" type="ORF">C5Y98_14645</name>
</gene>
<comment type="caution">
    <text evidence="12">The sequence shown here is derived from an EMBL/GenBank/DDBJ whole genome shotgun (WGS) entry which is preliminary data.</text>
</comment>
<dbReference type="InterPro" id="IPR015424">
    <property type="entry name" value="PyrdxlP-dep_Trfase"/>
</dbReference>
<evidence type="ECO:0000256" key="10">
    <source>
        <dbReference type="RuleBase" id="RU003693"/>
    </source>
</evidence>
<evidence type="ECO:0000313" key="12">
    <source>
        <dbReference type="EMBL" id="PQO35185.1"/>
    </source>
</evidence>
<protein>
    <recommendedName>
        <fullName evidence="10">8-amino-7-ketopelargonate synthase</fullName>
        <ecNumber evidence="10">2.3.1.47</ecNumber>
    </recommendedName>
</protein>
<evidence type="ECO:0000313" key="13">
    <source>
        <dbReference type="Proteomes" id="UP000239388"/>
    </source>
</evidence>
<dbReference type="RefSeq" id="WP_105355020.1">
    <property type="nucleotide sequence ID" value="NZ_PUIB01000016.1"/>
</dbReference>
<keyword evidence="6" id="KW-0093">Biotin biosynthesis</keyword>
<evidence type="ECO:0000256" key="5">
    <source>
        <dbReference type="ARBA" id="ARBA00022679"/>
    </source>
</evidence>
<dbReference type="PROSITE" id="PS00599">
    <property type="entry name" value="AA_TRANSFER_CLASS_2"/>
    <property type="match status" value="1"/>
</dbReference>
<comment type="function">
    <text evidence="10">Catalyzes the decarboxylative condensation of pimeloyl-[acyl-carrier protein] and L-alanine to produce 8-amino-7-oxononanoate (AON), [acyl-carrier protein], and carbon dioxide.</text>
</comment>
<keyword evidence="7 9" id="KW-0663">Pyridoxal phosphate</keyword>
<comment type="catalytic activity">
    <reaction evidence="8 10">
        <text>6-carboxyhexanoyl-[ACP] + L-alanine + H(+) = (8S)-8-amino-7-oxononanoate + holo-[ACP] + CO2</text>
        <dbReference type="Rhea" id="RHEA:42288"/>
        <dbReference type="Rhea" id="RHEA-COMP:9685"/>
        <dbReference type="Rhea" id="RHEA-COMP:9955"/>
        <dbReference type="ChEBI" id="CHEBI:15378"/>
        <dbReference type="ChEBI" id="CHEBI:16526"/>
        <dbReference type="ChEBI" id="CHEBI:57972"/>
        <dbReference type="ChEBI" id="CHEBI:64479"/>
        <dbReference type="ChEBI" id="CHEBI:78846"/>
        <dbReference type="ChEBI" id="CHEBI:149468"/>
        <dbReference type="EC" id="2.3.1.47"/>
    </reaction>
</comment>
<dbReference type="InterPro" id="IPR015421">
    <property type="entry name" value="PyrdxlP-dep_Trfase_major"/>
</dbReference>
<dbReference type="Gene3D" id="3.40.640.10">
    <property type="entry name" value="Type I PLP-dependent aspartate aminotransferase-like (Major domain)"/>
    <property type="match status" value="1"/>
</dbReference>